<dbReference type="OrthoDB" id="288110at2157"/>
<accession>A0A0P7GAD1</accession>
<dbReference type="AlphaFoldDB" id="A0A0P7GAD1"/>
<keyword evidence="2" id="KW-1185">Reference proteome</keyword>
<dbReference type="Pfam" id="PF12900">
    <property type="entry name" value="Pyridox_ox_2"/>
    <property type="match status" value="1"/>
</dbReference>
<organism evidence="1 2">
    <name type="scientific">Halolamina pelagica</name>
    <dbReference type="NCBI Taxonomy" id="699431"/>
    <lineage>
        <taxon>Archaea</taxon>
        <taxon>Methanobacteriati</taxon>
        <taxon>Methanobacteriota</taxon>
        <taxon>Stenosarchaea group</taxon>
        <taxon>Halobacteria</taxon>
        <taxon>Halobacteriales</taxon>
        <taxon>Haloferacaceae</taxon>
    </lineage>
</organism>
<evidence type="ECO:0000313" key="2">
    <source>
        <dbReference type="Proteomes" id="UP000050535"/>
    </source>
</evidence>
<gene>
    <name evidence="1" type="ORF">SY89_01093</name>
</gene>
<evidence type="ECO:0000313" key="1">
    <source>
        <dbReference type="EMBL" id="KPN30364.1"/>
    </source>
</evidence>
<reference evidence="2" key="1">
    <citation type="submission" date="2013-11" db="EMBL/GenBank/DDBJ databases">
        <authorList>
            <person name="Hoang H.T."/>
            <person name="Killian M.L."/>
            <person name="Madson D.M."/>
            <person name="Arruda P.H.E."/>
            <person name="Sun D."/>
            <person name="Schwartz K.J."/>
            <person name="Yoon K."/>
        </authorList>
    </citation>
    <scope>NUCLEOTIDE SEQUENCE [LARGE SCALE GENOMIC DNA]</scope>
    <source>
        <strain evidence="2">CDK2</strain>
    </source>
</reference>
<dbReference type="EMBL" id="LGUC01000001">
    <property type="protein sequence ID" value="KPN30364.1"/>
    <property type="molecule type" value="Genomic_DNA"/>
</dbReference>
<dbReference type="STRING" id="699431.SY89_01093"/>
<dbReference type="Gene3D" id="2.30.110.10">
    <property type="entry name" value="Electron Transport, Fmn-binding Protein, Chain A"/>
    <property type="match status" value="1"/>
</dbReference>
<sequence>MVAVEMTVDEVDNFLRRQGSGTLSLADGAESYAVPESFGYDGEHLYFQLVQTDDSRKMQFIERTEVATLTAWHEEPPRSVVVHGAIEPVPETEEAAAANAIAENATVPTLNVLPDRTLDELGMTYYRLVPAERSGRKFGVAPKAE</sequence>
<dbReference type="InterPro" id="IPR012349">
    <property type="entry name" value="Split_barrel_FMN-bd"/>
</dbReference>
<dbReference type="InterPro" id="IPR024747">
    <property type="entry name" value="Pyridox_Oxase-rel"/>
</dbReference>
<dbReference type="Proteomes" id="UP000050535">
    <property type="component" value="Unassembled WGS sequence"/>
</dbReference>
<protein>
    <submittedName>
        <fullName evidence="1">Putative flavin-nucleotide-binding protein</fullName>
    </submittedName>
</protein>
<dbReference type="SUPFAM" id="SSF50475">
    <property type="entry name" value="FMN-binding split barrel"/>
    <property type="match status" value="1"/>
</dbReference>
<proteinExistence type="predicted"/>
<dbReference type="RefSeq" id="WP_054583366.1">
    <property type="nucleotide sequence ID" value="NZ_LGUC01000001.1"/>
</dbReference>
<name>A0A0P7GAD1_9EURY</name>
<comment type="caution">
    <text evidence="1">The sequence shown here is derived from an EMBL/GenBank/DDBJ whole genome shotgun (WGS) entry which is preliminary data.</text>
</comment>